<evidence type="ECO:0000313" key="1">
    <source>
        <dbReference type="EMBL" id="RVQ65734.1"/>
    </source>
</evidence>
<dbReference type="EMBL" id="RXOL01000006">
    <property type="protein sequence ID" value="RVQ65734.1"/>
    <property type="molecule type" value="Genomic_DNA"/>
</dbReference>
<evidence type="ECO:0000313" key="2">
    <source>
        <dbReference type="Proteomes" id="UP000283003"/>
    </source>
</evidence>
<accession>A0A437GVB1</accession>
<keyword evidence="2" id="KW-1185">Reference proteome</keyword>
<dbReference type="AlphaFoldDB" id="A0A437GVB1"/>
<reference evidence="1 2" key="1">
    <citation type="submission" date="2018-12" db="EMBL/GenBank/DDBJ databases">
        <title>Croceicoccus ponticola sp. nov., a lipolytic bacterium isolated from seawater.</title>
        <authorList>
            <person name="Yoon J.-H."/>
        </authorList>
    </citation>
    <scope>NUCLEOTIDE SEQUENCE [LARGE SCALE GENOMIC DNA]</scope>
    <source>
        <strain evidence="1 2">GM-16</strain>
    </source>
</reference>
<dbReference type="Proteomes" id="UP000283003">
    <property type="component" value="Unassembled WGS sequence"/>
</dbReference>
<comment type="caution">
    <text evidence="1">The sequence shown here is derived from an EMBL/GenBank/DDBJ whole genome shotgun (WGS) entry which is preliminary data.</text>
</comment>
<protein>
    <submittedName>
        <fullName evidence="1">Uncharacterized protein</fullName>
    </submittedName>
</protein>
<sequence>MSYKIAYPDMPGWKGDKATGREAAFAIAKELPARQQQVWDAIAARGVTGATCDELQDELDLPAYCIRPRASELERKGKLWPVGRRMGVLGHKVTVYSTVKPADMSATA</sequence>
<proteinExistence type="predicted"/>
<name>A0A437GVB1_9SPHN</name>
<dbReference type="RefSeq" id="WP_127613245.1">
    <property type="nucleotide sequence ID" value="NZ_RXOL01000006.1"/>
</dbReference>
<dbReference type="OrthoDB" id="7478375at2"/>
<organism evidence="1 2">
    <name type="scientific">Croceicoccus ponticola</name>
    <dbReference type="NCBI Taxonomy" id="2217664"/>
    <lineage>
        <taxon>Bacteria</taxon>
        <taxon>Pseudomonadati</taxon>
        <taxon>Pseudomonadota</taxon>
        <taxon>Alphaproteobacteria</taxon>
        <taxon>Sphingomonadales</taxon>
        <taxon>Erythrobacteraceae</taxon>
        <taxon>Croceicoccus</taxon>
    </lineage>
</organism>
<gene>
    <name evidence="1" type="ORF">EKN06_12425</name>
</gene>